<gene>
    <name evidence="1" type="ORF">L596_002534</name>
</gene>
<protein>
    <submittedName>
        <fullName evidence="1">Uncharacterized protein</fullName>
    </submittedName>
</protein>
<dbReference type="EMBL" id="AZBU02000001">
    <property type="protein sequence ID" value="TMS35058.1"/>
    <property type="molecule type" value="Genomic_DNA"/>
</dbReference>
<organism evidence="1 2">
    <name type="scientific">Steinernema carpocapsae</name>
    <name type="common">Entomopathogenic nematode</name>
    <dbReference type="NCBI Taxonomy" id="34508"/>
    <lineage>
        <taxon>Eukaryota</taxon>
        <taxon>Metazoa</taxon>
        <taxon>Ecdysozoa</taxon>
        <taxon>Nematoda</taxon>
        <taxon>Chromadorea</taxon>
        <taxon>Rhabditida</taxon>
        <taxon>Tylenchina</taxon>
        <taxon>Panagrolaimomorpha</taxon>
        <taxon>Strongyloidoidea</taxon>
        <taxon>Steinernematidae</taxon>
        <taxon>Steinernema</taxon>
    </lineage>
</organism>
<comment type="caution">
    <text evidence="1">The sequence shown here is derived from an EMBL/GenBank/DDBJ whole genome shotgun (WGS) entry which is preliminary data.</text>
</comment>
<evidence type="ECO:0000313" key="1">
    <source>
        <dbReference type="EMBL" id="TMS35058.1"/>
    </source>
</evidence>
<accession>A0A4U8UTH0</accession>
<sequence length="98" mass="11025">MPRVTFQIREVDGGDVIDVCRKQRNYGECNLLTTENKPLTLEGSDSGRSPTEQEIMPSFGCFGRWLVSHYEIDVCGVAVVCTISQSSTRTKFWGDTHH</sequence>
<reference evidence="1 2" key="2">
    <citation type="journal article" date="2019" name="G3 (Bethesda)">
        <title>Hybrid Assembly of the Genome of the Entomopathogenic Nematode Steinernema carpocapsae Identifies the X-Chromosome.</title>
        <authorList>
            <person name="Serra L."/>
            <person name="Macchietto M."/>
            <person name="Macias-Munoz A."/>
            <person name="McGill C.J."/>
            <person name="Rodriguez I.M."/>
            <person name="Rodriguez B."/>
            <person name="Murad R."/>
            <person name="Mortazavi A."/>
        </authorList>
    </citation>
    <scope>NUCLEOTIDE SEQUENCE [LARGE SCALE GENOMIC DNA]</scope>
    <source>
        <strain evidence="1 2">ALL</strain>
    </source>
</reference>
<keyword evidence="2" id="KW-1185">Reference proteome</keyword>
<name>A0A4U8UTH0_STECR</name>
<evidence type="ECO:0000313" key="2">
    <source>
        <dbReference type="Proteomes" id="UP000298663"/>
    </source>
</evidence>
<reference evidence="1 2" key="1">
    <citation type="journal article" date="2015" name="Genome Biol.">
        <title>Comparative genomics of Steinernema reveals deeply conserved gene regulatory networks.</title>
        <authorList>
            <person name="Dillman A.R."/>
            <person name="Macchietto M."/>
            <person name="Porter C.F."/>
            <person name="Rogers A."/>
            <person name="Williams B."/>
            <person name="Antoshechkin I."/>
            <person name="Lee M.M."/>
            <person name="Goodwin Z."/>
            <person name="Lu X."/>
            <person name="Lewis E.E."/>
            <person name="Goodrich-Blair H."/>
            <person name="Stock S.P."/>
            <person name="Adams B.J."/>
            <person name="Sternberg P.W."/>
            <person name="Mortazavi A."/>
        </authorList>
    </citation>
    <scope>NUCLEOTIDE SEQUENCE [LARGE SCALE GENOMIC DNA]</scope>
    <source>
        <strain evidence="1 2">ALL</strain>
    </source>
</reference>
<dbReference type="Proteomes" id="UP000298663">
    <property type="component" value="Unassembled WGS sequence"/>
</dbReference>
<proteinExistence type="predicted"/>
<dbReference type="AlphaFoldDB" id="A0A4U8UTH0"/>